<dbReference type="Proteomes" id="UP001500994">
    <property type="component" value="Unassembled WGS sequence"/>
</dbReference>
<feature type="domain" description="SnoaL-like" evidence="1">
    <location>
        <begin position="139"/>
        <end position="253"/>
    </location>
</feature>
<keyword evidence="3" id="KW-1185">Reference proteome</keyword>
<dbReference type="Pfam" id="PF12680">
    <property type="entry name" value="SnoaL_2"/>
    <property type="match status" value="1"/>
</dbReference>
<evidence type="ECO:0000259" key="1">
    <source>
        <dbReference type="Pfam" id="PF12680"/>
    </source>
</evidence>
<dbReference type="InterPro" id="IPR037401">
    <property type="entry name" value="SnoaL-like"/>
</dbReference>
<reference evidence="2 3" key="1">
    <citation type="journal article" date="2019" name="Int. J. Syst. Evol. Microbiol.">
        <title>The Global Catalogue of Microorganisms (GCM) 10K type strain sequencing project: providing services to taxonomists for standard genome sequencing and annotation.</title>
        <authorList>
            <consortium name="The Broad Institute Genomics Platform"/>
            <consortium name="The Broad Institute Genome Sequencing Center for Infectious Disease"/>
            <person name="Wu L."/>
            <person name="Ma J."/>
        </authorList>
    </citation>
    <scope>NUCLEOTIDE SEQUENCE [LARGE SCALE GENOMIC DNA]</scope>
    <source>
        <strain evidence="2 3">JCM 16374</strain>
    </source>
</reference>
<dbReference type="RefSeq" id="WP_344584850.1">
    <property type="nucleotide sequence ID" value="NZ_BAAARK010000065.1"/>
</dbReference>
<protein>
    <recommendedName>
        <fullName evidence="1">SnoaL-like domain-containing protein</fullName>
    </recommendedName>
</protein>
<gene>
    <name evidence="2" type="ORF">GCM10009864_79880</name>
</gene>
<sequence>MNIDIEEFVGRYVAVWNETDPERRRAAVTTLWAANGVEFTDAAEYRGHPALWARVTEAHEQLVQGRGFVFRYAGDAVGHHDIIRFTTYMLPAAGGDIVWTGFVVVRLDDEGRILSDHQFGDPPAADAATGNQPSTRTVVNEFLRRSGDGDPERIAQLYAPEVDWRVDWPVEHHPAIPWIRPRSTRAHVADHHRTFGEVCPPAEGRVSLDHLMIDGNDAILIGTSSQLVKPTGKRFVMTFALRLVVENGLITRHHMYEDSLAVAEAFNQP</sequence>
<dbReference type="SUPFAM" id="SSF54427">
    <property type="entry name" value="NTF2-like"/>
    <property type="match status" value="2"/>
</dbReference>
<dbReference type="Gene3D" id="3.10.450.50">
    <property type="match status" value="2"/>
</dbReference>
<dbReference type="InterPro" id="IPR032710">
    <property type="entry name" value="NTF2-like_dom_sf"/>
</dbReference>
<name>A0ABN3T5N9_9ACTN</name>
<comment type="caution">
    <text evidence="2">The sequence shown here is derived from an EMBL/GenBank/DDBJ whole genome shotgun (WGS) entry which is preliminary data.</text>
</comment>
<dbReference type="EMBL" id="BAAARK010000065">
    <property type="protein sequence ID" value="GAA2693182.1"/>
    <property type="molecule type" value="Genomic_DNA"/>
</dbReference>
<evidence type="ECO:0000313" key="3">
    <source>
        <dbReference type="Proteomes" id="UP001500994"/>
    </source>
</evidence>
<accession>A0ABN3T5N9</accession>
<evidence type="ECO:0000313" key="2">
    <source>
        <dbReference type="EMBL" id="GAA2693182.1"/>
    </source>
</evidence>
<organism evidence="2 3">
    <name type="scientific">Streptomyces lunalinharesii</name>
    <dbReference type="NCBI Taxonomy" id="333384"/>
    <lineage>
        <taxon>Bacteria</taxon>
        <taxon>Bacillati</taxon>
        <taxon>Actinomycetota</taxon>
        <taxon>Actinomycetes</taxon>
        <taxon>Kitasatosporales</taxon>
        <taxon>Streptomycetaceae</taxon>
        <taxon>Streptomyces</taxon>
    </lineage>
</organism>
<proteinExistence type="predicted"/>